<feature type="binding site" evidence="1">
    <location>
        <position position="198"/>
    </location>
    <ligand>
        <name>Zn(2+)</name>
        <dbReference type="ChEBI" id="CHEBI:29105"/>
        <note>catalytic</note>
    </ligand>
</feature>
<dbReference type="PROSITE" id="PS51864">
    <property type="entry name" value="ASTACIN"/>
    <property type="match status" value="1"/>
</dbReference>
<feature type="active site" evidence="1">
    <location>
        <position position="195"/>
    </location>
</feature>
<dbReference type="InterPro" id="IPR006026">
    <property type="entry name" value="Peptidase_Metallo"/>
</dbReference>
<name>A0A6J1P5L6_BICAN</name>
<keyword evidence="1 2" id="KW-0862">Zinc</keyword>
<protein>
    <recommendedName>
        <fullName evidence="2">Metalloendopeptidase</fullName>
        <ecNumber evidence="2">3.4.24.-</ecNumber>
    </recommendedName>
</protein>
<dbReference type="GO" id="GO:0008270">
    <property type="term" value="F:zinc ion binding"/>
    <property type="evidence" value="ECO:0007669"/>
    <property type="project" value="UniProtKB-UniRule"/>
</dbReference>
<organism evidence="4 5">
    <name type="scientific">Bicyclus anynana</name>
    <name type="common">Squinting bush brown butterfly</name>
    <dbReference type="NCBI Taxonomy" id="110368"/>
    <lineage>
        <taxon>Eukaryota</taxon>
        <taxon>Metazoa</taxon>
        <taxon>Ecdysozoa</taxon>
        <taxon>Arthropoda</taxon>
        <taxon>Hexapoda</taxon>
        <taxon>Insecta</taxon>
        <taxon>Pterygota</taxon>
        <taxon>Neoptera</taxon>
        <taxon>Endopterygota</taxon>
        <taxon>Lepidoptera</taxon>
        <taxon>Glossata</taxon>
        <taxon>Ditrysia</taxon>
        <taxon>Papilionoidea</taxon>
        <taxon>Nymphalidae</taxon>
        <taxon>Satyrinae</taxon>
        <taxon>Satyrini</taxon>
        <taxon>Mycalesina</taxon>
        <taxon>Bicyclus</taxon>
    </lineage>
</organism>
<dbReference type="SUPFAM" id="SSF55486">
    <property type="entry name" value="Metalloproteases ('zincins'), catalytic domain"/>
    <property type="match status" value="1"/>
</dbReference>
<keyword evidence="4" id="KW-1185">Reference proteome</keyword>
<dbReference type="InterPro" id="IPR001506">
    <property type="entry name" value="Peptidase_M12A"/>
</dbReference>
<proteinExistence type="predicted"/>
<evidence type="ECO:0000313" key="4">
    <source>
        <dbReference type="Proteomes" id="UP001652582"/>
    </source>
</evidence>
<dbReference type="KEGG" id="bany:112056828"/>
<keyword evidence="1 2" id="KW-0482">Metalloprotease</keyword>
<dbReference type="SMART" id="SM00235">
    <property type="entry name" value="ZnMc"/>
    <property type="match status" value="1"/>
</dbReference>
<dbReference type="GO" id="GO:0006508">
    <property type="term" value="P:proteolysis"/>
    <property type="evidence" value="ECO:0007669"/>
    <property type="project" value="UniProtKB-KW"/>
</dbReference>
<dbReference type="OrthoDB" id="291007at2759"/>
<dbReference type="Gene3D" id="3.40.390.10">
    <property type="entry name" value="Collagenase (Catalytic Domain)"/>
    <property type="match status" value="1"/>
</dbReference>
<dbReference type="RefSeq" id="XP_023953078.2">
    <property type="nucleotide sequence ID" value="XM_024097310.2"/>
</dbReference>
<keyword evidence="1 2" id="KW-0378">Hydrolase</keyword>
<reference evidence="5" key="1">
    <citation type="submission" date="2025-08" db="UniProtKB">
        <authorList>
            <consortium name="RefSeq"/>
        </authorList>
    </citation>
    <scope>IDENTIFICATION</scope>
</reference>
<dbReference type="Proteomes" id="UP001652582">
    <property type="component" value="Chromosome 4"/>
</dbReference>
<dbReference type="Pfam" id="PF01400">
    <property type="entry name" value="Astacin"/>
    <property type="match status" value="1"/>
</dbReference>
<gene>
    <name evidence="5" type="primary">LOC112056828</name>
</gene>
<comment type="cofactor">
    <cofactor evidence="1 2">
        <name>Zn(2+)</name>
        <dbReference type="ChEBI" id="CHEBI:29105"/>
    </cofactor>
    <text evidence="1 2">Binds 1 zinc ion per subunit.</text>
</comment>
<dbReference type="PANTHER" id="PTHR10127">
    <property type="entry name" value="DISCOIDIN, CUB, EGF, LAMININ , AND ZINC METALLOPROTEASE DOMAIN CONTAINING"/>
    <property type="match status" value="1"/>
</dbReference>
<dbReference type="AlphaFoldDB" id="A0A6J1P5L6"/>
<comment type="caution">
    <text evidence="1">Lacks conserved residue(s) required for the propagation of feature annotation.</text>
</comment>
<accession>A0A6J1P5L6</accession>
<evidence type="ECO:0000259" key="3">
    <source>
        <dbReference type="PROSITE" id="PS51864"/>
    </source>
</evidence>
<dbReference type="CDD" id="cd04280">
    <property type="entry name" value="ZnMc_astacin_like"/>
    <property type="match status" value="1"/>
</dbReference>
<dbReference type="PANTHER" id="PTHR10127:SF814">
    <property type="entry name" value="MEPRIN A SUBUNIT BETA"/>
    <property type="match status" value="1"/>
</dbReference>
<dbReference type="PRINTS" id="PR00480">
    <property type="entry name" value="ASTACIN"/>
</dbReference>
<feature type="domain" description="Peptidase M12A" evidence="3">
    <location>
        <begin position="94"/>
        <end position="297"/>
    </location>
</feature>
<dbReference type="InterPro" id="IPR034035">
    <property type="entry name" value="Astacin-like_dom"/>
</dbReference>
<dbReference type="GeneID" id="112056828"/>
<keyword evidence="1 2" id="KW-0645">Protease</keyword>
<keyword evidence="1 2" id="KW-0479">Metal-binding</keyword>
<feature type="binding site" evidence="1">
    <location>
        <position position="204"/>
    </location>
    <ligand>
        <name>Zn(2+)</name>
        <dbReference type="ChEBI" id="CHEBI:29105"/>
        <note>catalytic</note>
    </ligand>
</feature>
<sequence>MRGATGGLLGGEGLGGGAGSLVSGGLGSLGAGALGGGGLGGVNPVSGLTSLLPIRGLIPPDINPEEYSGQFQGDIVLDEPAIDYMVNQYAMVRSAVVVADVRWPNNTVVWQFNDNDFDEEQQAAIQEGMQLVENNTCIRFRLREPGETVYVNITGNATGCYSMVGYGAVRGMHVLNYAPHPPGTGCLRLTTVVHELMHILGILHMHSTHDRDNYVRIVEENIAPGMLGQFFIAGAQDVSNLGVPYDYLSCMHYSSNAFSANGNVTIEALQEVNGVMGQRDYITDSDWLRINRHYDCPGAWDE</sequence>
<evidence type="ECO:0000313" key="5">
    <source>
        <dbReference type="RefSeq" id="XP_023953078.2"/>
    </source>
</evidence>
<evidence type="ECO:0000256" key="1">
    <source>
        <dbReference type="PROSITE-ProRule" id="PRU01211"/>
    </source>
</evidence>
<evidence type="ECO:0000256" key="2">
    <source>
        <dbReference type="RuleBase" id="RU361183"/>
    </source>
</evidence>
<dbReference type="GO" id="GO:0004222">
    <property type="term" value="F:metalloendopeptidase activity"/>
    <property type="evidence" value="ECO:0007669"/>
    <property type="project" value="UniProtKB-UniRule"/>
</dbReference>
<feature type="binding site" evidence="1">
    <location>
        <position position="194"/>
    </location>
    <ligand>
        <name>Zn(2+)</name>
        <dbReference type="ChEBI" id="CHEBI:29105"/>
        <note>catalytic</note>
    </ligand>
</feature>
<dbReference type="InterPro" id="IPR024079">
    <property type="entry name" value="MetalloPept_cat_dom_sf"/>
</dbReference>
<dbReference type="EC" id="3.4.24.-" evidence="2"/>